<dbReference type="Pfam" id="PF13847">
    <property type="entry name" value="Methyltransf_31"/>
    <property type="match status" value="1"/>
</dbReference>
<gene>
    <name evidence="2" type="ORF">FTV88_0080</name>
</gene>
<protein>
    <submittedName>
        <fullName evidence="2">Methyltransferase</fullName>
    </submittedName>
</protein>
<dbReference type="Gene3D" id="3.40.50.150">
    <property type="entry name" value="Vaccinia Virus protein VP39"/>
    <property type="match status" value="1"/>
</dbReference>
<keyword evidence="3" id="KW-1185">Reference proteome</keyword>
<dbReference type="SUPFAM" id="SSF53335">
    <property type="entry name" value="S-adenosyl-L-methionine-dependent methyltransferases"/>
    <property type="match status" value="1"/>
</dbReference>
<keyword evidence="2" id="KW-0808">Transferase</keyword>
<name>A0A5Q2MY53_9FIRM</name>
<dbReference type="EMBL" id="CP045875">
    <property type="protein sequence ID" value="QGG46259.1"/>
    <property type="molecule type" value="Genomic_DNA"/>
</dbReference>
<evidence type="ECO:0000313" key="3">
    <source>
        <dbReference type="Proteomes" id="UP000366051"/>
    </source>
</evidence>
<dbReference type="RefSeq" id="WP_153723867.1">
    <property type="nucleotide sequence ID" value="NZ_CP045875.1"/>
</dbReference>
<feature type="domain" description="Methyltransferase" evidence="1">
    <location>
        <begin position="43"/>
        <end position="162"/>
    </location>
</feature>
<dbReference type="GO" id="GO:0008168">
    <property type="term" value="F:methyltransferase activity"/>
    <property type="evidence" value="ECO:0007669"/>
    <property type="project" value="UniProtKB-KW"/>
</dbReference>
<dbReference type="InterPro" id="IPR025714">
    <property type="entry name" value="Methyltranfer_dom"/>
</dbReference>
<dbReference type="AlphaFoldDB" id="A0A5Q2MY53"/>
<dbReference type="KEGG" id="hcv:FTV88_0080"/>
<dbReference type="PANTHER" id="PTHR43861:SF6">
    <property type="entry name" value="METHYLTRANSFERASE TYPE 11"/>
    <property type="match status" value="1"/>
</dbReference>
<dbReference type="GO" id="GO:0032259">
    <property type="term" value="P:methylation"/>
    <property type="evidence" value="ECO:0007669"/>
    <property type="project" value="UniProtKB-KW"/>
</dbReference>
<accession>A0A5Q2MY53</accession>
<sequence length="256" mass="29507">MSNKELDYCDPYDASQPFYWMKLEHLGRYMYAAYVAETKQCRRIVDAACANGYGTFDLALSASADYVLGVDSSEQLLQEALERLKEQSLSTVDFLQMDLEKDCFSQNLHESIDLIVTFETLEHLEKPERALDEFYKMLTSKGTLLLSVPNAFYEAIDKEGKSKNPHHKHLFDVPSICSLVEKAGFVVSQVLGQPLANTCWYREKTIVNLYKYNPHTVQRYYNQSPEALRYFSRLFAWPEVNQVEGSYSIILQADKQ</sequence>
<reference evidence="3" key="1">
    <citation type="submission" date="2019-11" db="EMBL/GenBank/DDBJ databases">
        <title>Genome sequence of Heliorestis convoluta strain HH, an alkaliphilic and minimalistic phototrophic bacterium from a soda lake in Egypt.</title>
        <authorList>
            <person name="Dewey E.D."/>
            <person name="Stokes L.M."/>
            <person name="Burchell B.M."/>
            <person name="Shaffer K.N."/>
            <person name="Huntington A.M."/>
            <person name="Baker J.M."/>
            <person name="Nadendla S."/>
            <person name="Giglio M.G."/>
            <person name="Touchman J.W."/>
            <person name="Blankenship R.E."/>
            <person name="Madigan M.T."/>
            <person name="Sattley W.M."/>
        </authorList>
    </citation>
    <scope>NUCLEOTIDE SEQUENCE [LARGE SCALE GENOMIC DNA]</scope>
    <source>
        <strain evidence="3">HH</strain>
    </source>
</reference>
<keyword evidence="2" id="KW-0489">Methyltransferase</keyword>
<dbReference type="InterPro" id="IPR029063">
    <property type="entry name" value="SAM-dependent_MTases_sf"/>
</dbReference>
<dbReference type="CDD" id="cd02440">
    <property type="entry name" value="AdoMet_MTases"/>
    <property type="match status" value="1"/>
</dbReference>
<organism evidence="2 3">
    <name type="scientific">Heliorestis convoluta</name>
    <dbReference type="NCBI Taxonomy" id="356322"/>
    <lineage>
        <taxon>Bacteria</taxon>
        <taxon>Bacillati</taxon>
        <taxon>Bacillota</taxon>
        <taxon>Clostridia</taxon>
        <taxon>Eubacteriales</taxon>
        <taxon>Heliobacteriaceae</taxon>
        <taxon>Heliorestis</taxon>
    </lineage>
</organism>
<evidence type="ECO:0000259" key="1">
    <source>
        <dbReference type="Pfam" id="PF13847"/>
    </source>
</evidence>
<dbReference type="PANTHER" id="PTHR43861">
    <property type="entry name" value="TRANS-ACONITATE 2-METHYLTRANSFERASE-RELATED"/>
    <property type="match status" value="1"/>
</dbReference>
<evidence type="ECO:0000313" key="2">
    <source>
        <dbReference type="EMBL" id="QGG46259.1"/>
    </source>
</evidence>
<dbReference type="Proteomes" id="UP000366051">
    <property type="component" value="Chromosome"/>
</dbReference>
<dbReference type="OrthoDB" id="9810615at2"/>
<proteinExistence type="predicted"/>